<keyword evidence="6" id="KW-0255">Endonuclease</keyword>
<dbReference type="GO" id="GO:0004519">
    <property type="term" value="F:endonuclease activity"/>
    <property type="evidence" value="ECO:0007669"/>
    <property type="project" value="UniProtKB-KW"/>
</dbReference>
<dbReference type="Pfam" id="PF01223">
    <property type="entry name" value="Endonuclease_NS"/>
    <property type="match status" value="1"/>
</dbReference>
<feature type="domain" description="ENPP1-3/EXOG-like endonuclease/phosphodiesterase" evidence="4">
    <location>
        <begin position="263"/>
        <end position="480"/>
    </location>
</feature>
<accession>A0A3A8KFU0</accession>
<feature type="domain" description="DNA/RNA non-specific endonuclease/pyrophosphatase/phosphodiesterase" evidence="5">
    <location>
        <begin position="262"/>
        <end position="480"/>
    </location>
</feature>
<feature type="region of interest" description="Disordered" evidence="3">
    <location>
        <begin position="1"/>
        <end position="58"/>
    </location>
</feature>
<feature type="binding site" evidence="2">
    <location>
        <position position="358"/>
    </location>
    <ligand>
        <name>Mg(2+)</name>
        <dbReference type="ChEBI" id="CHEBI:18420"/>
        <note>catalytic</note>
    </ligand>
</feature>
<gene>
    <name evidence="6" type="ORF">D7X32_22580</name>
</gene>
<sequence length="513" mass="54459">MPRRTDDGGEGPSPQTVSPAGPEDFHRMSLRIPTGVSTPRPTPANAATPAAAPANTAVPAGADLPANAPAGNVVAPTGGSWKRSATKEVAISDLQQKFGWTDESWQGRLLHAADEGADGTRSQNGQVSAAELEAYLSAPTDAQFLTSTALQQQRAALDSKLAGGAQSASVDSFDSPWQQSVAKRADLLGGNGDGQLSADELTAYINASKANQAKGTGTAANTQWVPDQQMATFQSRVAEVAGEIDPLQGVGGAGATPGLNMVKEYSRTLLDTDKNVPTFVSYLLSAADVKETPADVSRLESTFVRDPELKQGGVVDSDYNNTGFDRGHMKAAEDSPTQAAMNESHYMSNIAPQYGNHNQQVWRTLERGVSEMVKETGGKAYIVTGNLFLDDKGKPLPPESLQTTGSKDDRRIAVPTHNFKTVLLELPNGNLSMFAYMVPNQKEGPSKKEDILPLLQDSRVPVDQLEGLLGQDLYAQLPKSVQDKLEKDTSAAGVFQQQSLYESATLLRAPPSA</sequence>
<keyword evidence="2" id="KW-0479">Metal-binding</keyword>
<dbReference type="SUPFAM" id="SSF54060">
    <property type="entry name" value="His-Me finger endonucleases"/>
    <property type="match status" value="1"/>
</dbReference>
<evidence type="ECO:0000256" key="3">
    <source>
        <dbReference type="SAM" id="MobiDB-lite"/>
    </source>
</evidence>
<dbReference type="PANTHER" id="PTHR13966">
    <property type="entry name" value="ENDONUCLEASE RELATED"/>
    <property type="match status" value="1"/>
</dbReference>
<evidence type="ECO:0000259" key="4">
    <source>
        <dbReference type="SMART" id="SM00477"/>
    </source>
</evidence>
<evidence type="ECO:0000313" key="6">
    <source>
        <dbReference type="EMBL" id="RKH00714.1"/>
    </source>
</evidence>
<dbReference type="AlphaFoldDB" id="A0A3A8KFU0"/>
<dbReference type="OrthoDB" id="9811262at2"/>
<dbReference type="InterPro" id="IPR040255">
    <property type="entry name" value="Non-specific_endonuclease"/>
</dbReference>
<dbReference type="Gene3D" id="3.40.570.10">
    <property type="entry name" value="Extracellular Endonuclease, subunit A"/>
    <property type="match status" value="1"/>
</dbReference>
<dbReference type="InterPro" id="IPR001604">
    <property type="entry name" value="Endo_G_ENPP1-like_dom"/>
</dbReference>
<dbReference type="InterPro" id="IPR020821">
    <property type="entry name" value="ENPP1-3/EXOG-like_nuc-like"/>
</dbReference>
<keyword evidence="6" id="KW-0540">Nuclease</keyword>
<organism evidence="6 7">
    <name type="scientific">Corallococcus carmarthensis</name>
    <dbReference type="NCBI Taxonomy" id="2316728"/>
    <lineage>
        <taxon>Bacteria</taxon>
        <taxon>Pseudomonadati</taxon>
        <taxon>Myxococcota</taxon>
        <taxon>Myxococcia</taxon>
        <taxon>Myxococcales</taxon>
        <taxon>Cystobacterineae</taxon>
        <taxon>Myxococcaceae</taxon>
        <taxon>Corallococcus</taxon>
    </lineage>
</organism>
<dbReference type="Proteomes" id="UP000268313">
    <property type="component" value="Unassembled WGS sequence"/>
</dbReference>
<dbReference type="SMART" id="SM00477">
    <property type="entry name" value="NUC"/>
    <property type="match status" value="1"/>
</dbReference>
<comment type="caution">
    <text evidence="6">The sequence shown here is derived from an EMBL/GenBank/DDBJ whole genome shotgun (WGS) entry which is preliminary data.</text>
</comment>
<dbReference type="InterPro" id="IPR044925">
    <property type="entry name" value="His-Me_finger_sf"/>
</dbReference>
<dbReference type="GO" id="GO:0003676">
    <property type="term" value="F:nucleic acid binding"/>
    <property type="evidence" value="ECO:0007669"/>
    <property type="project" value="InterPro"/>
</dbReference>
<dbReference type="PANTHER" id="PTHR13966:SF5">
    <property type="entry name" value="ENDONUCLEASE G, MITOCHONDRIAL"/>
    <property type="match status" value="1"/>
</dbReference>
<dbReference type="GO" id="GO:0016787">
    <property type="term" value="F:hydrolase activity"/>
    <property type="evidence" value="ECO:0007669"/>
    <property type="project" value="InterPro"/>
</dbReference>
<dbReference type="EMBL" id="RAWE01000087">
    <property type="protein sequence ID" value="RKH00714.1"/>
    <property type="molecule type" value="Genomic_DNA"/>
</dbReference>
<reference evidence="7" key="1">
    <citation type="submission" date="2018-09" db="EMBL/GenBank/DDBJ databases">
        <authorList>
            <person name="Livingstone P.G."/>
            <person name="Whitworth D.E."/>
        </authorList>
    </citation>
    <scope>NUCLEOTIDE SEQUENCE [LARGE SCALE GENOMIC DNA]</scope>
    <source>
        <strain evidence="7">CA043D</strain>
    </source>
</reference>
<keyword evidence="6" id="KW-0378">Hydrolase</keyword>
<dbReference type="InterPro" id="IPR044929">
    <property type="entry name" value="DNA/RNA_non-sp_Endonuclease_sf"/>
</dbReference>
<evidence type="ECO:0000256" key="2">
    <source>
        <dbReference type="PIRSR" id="PIRSR640255-2"/>
    </source>
</evidence>
<proteinExistence type="predicted"/>
<evidence type="ECO:0000259" key="5">
    <source>
        <dbReference type="SMART" id="SM00892"/>
    </source>
</evidence>
<feature type="active site" description="Proton acceptor" evidence="1">
    <location>
        <position position="328"/>
    </location>
</feature>
<protein>
    <submittedName>
        <fullName evidence="6">DNA/RNA non-specific endonuclease</fullName>
    </submittedName>
</protein>
<name>A0A3A8KFU0_9BACT</name>
<evidence type="ECO:0000313" key="7">
    <source>
        <dbReference type="Proteomes" id="UP000268313"/>
    </source>
</evidence>
<evidence type="ECO:0000256" key="1">
    <source>
        <dbReference type="PIRSR" id="PIRSR640255-1"/>
    </source>
</evidence>
<dbReference type="GO" id="GO:0046872">
    <property type="term" value="F:metal ion binding"/>
    <property type="evidence" value="ECO:0007669"/>
    <property type="project" value="UniProtKB-KW"/>
</dbReference>
<keyword evidence="7" id="KW-1185">Reference proteome</keyword>
<dbReference type="SMART" id="SM00892">
    <property type="entry name" value="Endonuclease_NS"/>
    <property type="match status" value="1"/>
</dbReference>
<feature type="compositionally biased region" description="Low complexity" evidence="3">
    <location>
        <begin position="43"/>
        <end position="58"/>
    </location>
</feature>